<reference evidence="2" key="1">
    <citation type="submission" date="2023-10" db="EMBL/GenBank/DDBJ databases">
        <authorList>
            <person name="Chen Y."/>
            <person name="Shah S."/>
            <person name="Dougan E. K."/>
            <person name="Thang M."/>
            <person name="Chan C."/>
        </authorList>
    </citation>
    <scope>NUCLEOTIDE SEQUENCE [LARGE SCALE GENOMIC DNA]</scope>
</reference>
<accession>A0ABN9VQD4</accession>
<dbReference type="Proteomes" id="UP001189429">
    <property type="component" value="Unassembled WGS sequence"/>
</dbReference>
<sequence>MTRPSSALGVQPGDFVMIRYAVGGKCLWHDRLVLALAAGPLWGVGILTPDGDAYTEVLVGGPDVAACVVCAGGAAGGAAVGIGGDPGYRFRAVLLATTVKAAQQTVETELGLPAAAAVEPNVGSRHISAGAGVAATGAAPAAGGGAADGVGGGIGGGGLPALAVAGGAVLGPGESGEQGGTDAVEQAEAVALGE</sequence>
<organism evidence="2 3">
    <name type="scientific">Prorocentrum cordatum</name>
    <dbReference type="NCBI Taxonomy" id="2364126"/>
    <lineage>
        <taxon>Eukaryota</taxon>
        <taxon>Sar</taxon>
        <taxon>Alveolata</taxon>
        <taxon>Dinophyceae</taxon>
        <taxon>Prorocentrales</taxon>
        <taxon>Prorocentraceae</taxon>
        <taxon>Prorocentrum</taxon>
    </lineage>
</organism>
<protein>
    <submittedName>
        <fullName evidence="2">Uncharacterized protein</fullName>
    </submittedName>
</protein>
<evidence type="ECO:0000313" key="2">
    <source>
        <dbReference type="EMBL" id="CAK0875639.1"/>
    </source>
</evidence>
<evidence type="ECO:0000256" key="1">
    <source>
        <dbReference type="SAM" id="MobiDB-lite"/>
    </source>
</evidence>
<feature type="region of interest" description="Disordered" evidence="1">
    <location>
        <begin position="170"/>
        <end position="194"/>
    </location>
</feature>
<dbReference type="EMBL" id="CAUYUJ010017538">
    <property type="protein sequence ID" value="CAK0875639.1"/>
    <property type="molecule type" value="Genomic_DNA"/>
</dbReference>
<proteinExistence type="predicted"/>
<evidence type="ECO:0000313" key="3">
    <source>
        <dbReference type="Proteomes" id="UP001189429"/>
    </source>
</evidence>
<name>A0ABN9VQD4_9DINO</name>
<gene>
    <name evidence="2" type="ORF">PCOR1329_LOCUS60255</name>
</gene>
<feature type="compositionally biased region" description="Gly residues" evidence="1">
    <location>
        <begin position="170"/>
        <end position="179"/>
    </location>
</feature>
<keyword evidence="3" id="KW-1185">Reference proteome</keyword>
<comment type="caution">
    <text evidence="2">The sequence shown here is derived from an EMBL/GenBank/DDBJ whole genome shotgun (WGS) entry which is preliminary data.</text>
</comment>